<feature type="transmembrane region" description="Helical" evidence="19">
    <location>
        <begin position="227"/>
        <end position="246"/>
    </location>
</feature>
<dbReference type="Pfam" id="PF03062">
    <property type="entry name" value="MBOAT"/>
    <property type="match status" value="1"/>
</dbReference>
<dbReference type="InterPro" id="IPR004299">
    <property type="entry name" value="MBOAT_fam"/>
</dbReference>
<feature type="transmembrane region" description="Helical" evidence="19">
    <location>
        <begin position="270"/>
        <end position="291"/>
    </location>
</feature>
<gene>
    <name evidence="20" type="ORF">L798_02426</name>
</gene>
<evidence type="ECO:0000256" key="6">
    <source>
        <dbReference type="ARBA" id="ARBA00022679"/>
    </source>
</evidence>
<evidence type="ECO:0000256" key="3">
    <source>
        <dbReference type="ARBA" id="ARBA00005074"/>
    </source>
</evidence>
<dbReference type="STRING" id="136037.A0A067QH56"/>
<reference evidence="20 21" key="1">
    <citation type="journal article" date="2014" name="Nat. Commun.">
        <title>Molecular traces of alternative social organization in a termite genome.</title>
        <authorList>
            <person name="Terrapon N."/>
            <person name="Li C."/>
            <person name="Robertson H.M."/>
            <person name="Ji L."/>
            <person name="Meng X."/>
            <person name="Booth W."/>
            <person name="Chen Z."/>
            <person name="Childers C.P."/>
            <person name="Glastad K.M."/>
            <person name="Gokhale K."/>
            <person name="Gowin J."/>
            <person name="Gronenberg W."/>
            <person name="Hermansen R.A."/>
            <person name="Hu H."/>
            <person name="Hunt B.G."/>
            <person name="Huylmans A.K."/>
            <person name="Khalil S.M."/>
            <person name="Mitchell R.D."/>
            <person name="Munoz-Torres M.C."/>
            <person name="Mustard J.A."/>
            <person name="Pan H."/>
            <person name="Reese J.T."/>
            <person name="Scharf M.E."/>
            <person name="Sun F."/>
            <person name="Vogel H."/>
            <person name="Xiao J."/>
            <person name="Yang W."/>
            <person name="Yang Z."/>
            <person name="Yang Z."/>
            <person name="Zhou J."/>
            <person name="Zhu J."/>
            <person name="Brent C.S."/>
            <person name="Elsik C.G."/>
            <person name="Goodisman M.A."/>
            <person name="Liberles D.A."/>
            <person name="Roe R.M."/>
            <person name="Vargo E.L."/>
            <person name="Vilcinskas A."/>
            <person name="Wang J."/>
            <person name="Bornberg-Bauer E."/>
            <person name="Korb J."/>
            <person name="Zhang G."/>
            <person name="Liebig J."/>
        </authorList>
    </citation>
    <scope>NUCLEOTIDE SEQUENCE [LARGE SCALE GENOMIC DNA]</scope>
    <source>
        <tissue evidence="20">Whole organism</tissue>
    </source>
</reference>
<keyword evidence="21" id="KW-1185">Reference proteome</keyword>
<dbReference type="Proteomes" id="UP000027135">
    <property type="component" value="Unassembled WGS sequence"/>
</dbReference>
<evidence type="ECO:0000256" key="11">
    <source>
        <dbReference type="ARBA" id="ARBA00023136"/>
    </source>
</evidence>
<keyword evidence="14 20" id="KW-0012">Acyltransferase</keyword>
<evidence type="ECO:0000256" key="4">
    <source>
        <dbReference type="ARBA" id="ARBA00010323"/>
    </source>
</evidence>
<dbReference type="FunCoup" id="A0A067QH56">
    <property type="interactions" value="268"/>
</dbReference>
<evidence type="ECO:0000256" key="2">
    <source>
        <dbReference type="ARBA" id="ARBA00004240"/>
    </source>
</evidence>
<name>A0A067QH56_ZOONE</name>
<organism evidence="20 21">
    <name type="scientific">Zootermopsis nevadensis</name>
    <name type="common">Dampwood termite</name>
    <dbReference type="NCBI Taxonomy" id="136037"/>
    <lineage>
        <taxon>Eukaryota</taxon>
        <taxon>Metazoa</taxon>
        <taxon>Ecdysozoa</taxon>
        <taxon>Arthropoda</taxon>
        <taxon>Hexapoda</taxon>
        <taxon>Insecta</taxon>
        <taxon>Pterygota</taxon>
        <taxon>Neoptera</taxon>
        <taxon>Polyneoptera</taxon>
        <taxon>Dictyoptera</taxon>
        <taxon>Blattodea</taxon>
        <taxon>Blattoidea</taxon>
        <taxon>Termitoidae</taxon>
        <taxon>Termopsidae</taxon>
        <taxon>Zootermopsis</taxon>
    </lineage>
</organism>
<dbReference type="EC" id="2.3.1.23" evidence="16"/>
<dbReference type="GO" id="GO:0030258">
    <property type="term" value="P:lipid modification"/>
    <property type="evidence" value="ECO:0007669"/>
    <property type="project" value="TreeGrafter"/>
</dbReference>
<evidence type="ECO:0000256" key="14">
    <source>
        <dbReference type="ARBA" id="ARBA00023315"/>
    </source>
</evidence>
<dbReference type="GO" id="GO:0016020">
    <property type="term" value="C:membrane"/>
    <property type="evidence" value="ECO:0007669"/>
    <property type="project" value="UniProtKB-SubCell"/>
</dbReference>
<dbReference type="InterPro" id="IPR049941">
    <property type="entry name" value="LPLAT_7/PORCN-like"/>
</dbReference>
<evidence type="ECO:0000313" key="21">
    <source>
        <dbReference type="Proteomes" id="UP000027135"/>
    </source>
</evidence>
<keyword evidence="13" id="KW-1208">Phospholipid metabolism</keyword>
<evidence type="ECO:0000256" key="8">
    <source>
        <dbReference type="ARBA" id="ARBA00022824"/>
    </source>
</evidence>
<dbReference type="OrthoDB" id="5974730at2759"/>
<keyword evidence="10" id="KW-0443">Lipid metabolism</keyword>
<dbReference type="OMA" id="NAWVSRY"/>
<keyword evidence="12" id="KW-0594">Phospholipid biosynthesis</keyword>
<sequence>MDGASMSRGTLLSQLAYSLGAPEPALRLLVSVLIGYPLAIIHRHTLYGHLLQYQHLFFVVSGLSIGYFNYGWEVLHSVASVLVVYGVLKIIGGTLISVICIFIFTMGYLLAGYYMTGTETYDIKWSMPQCVLTLRLIGLAFDLFDGKKLEEELSQEQKKKALSKIPSLLEVAGYTYFPASFLVGPQFSMRRYLDFVAGIFRDEVETFQTDELPNCLVPGLKRGGLGFVYLGLYQVGILFFPDSYLLGKEFQELPFWKRCLTLGLWGKITLYKYISCWLISEGVCITAGLTYNGKDSSGKSRWDGCANVKLRVFEGATKFGHFITSFNINTNNWVAQYVYKRLKFLGNRYISQAAALVFLAVWHGLHSGYYMCFLLEFVIMKLEKDLEAMLEQSEIKEFLRHGVLRPLTWLVLKLYTFVFMGYCLVPFVLLSYPRWNHVYMSVYYFGHFVFFPWPLYSPFVKKLLKLWKLRRSHRE</sequence>
<feature type="transmembrane region" description="Helical" evidence="19">
    <location>
        <begin position="407"/>
        <end position="430"/>
    </location>
</feature>
<keyword evidence="5" id="KW-0444">Lipid biosynthesis</keyword>
<keyword evidence="9 19" id="KW-1133">Transmembrane helix</keyword>
<dbReference type="AlphaFoldDB" id="A0A067QH56"/>
<keyword evidence="8" id="KW-0256">Endoplasmic reticulum</keyword>
<feature type="transmembrane region" description="Helical" evidence="19">
    <location>
        <begin position="53"/>
        <end position="70"/>
    </location>
</feature>
<comment type="pathway">
    <text evidence="3">Lipid metabolism; phospholipid metabolism.</text>
</comment>
<keyword evidence="7 19" id="KW-0812">Transmembrane</keyword>
<evidence type="ECO:0000256" key="7">
    <source>
        <dbReference type="ARBA" id="ARBA00022692"/>
    </source>
</evidence>
<dbReference type="EC" id="2.3.1.n6" evidence="17"/>
<proteinExistence type="inferred from homology"/>
<dbReference type="InParanoid" id="A0A067QH56"/>
<feature type="transmembrane region" description="Helical" evidence="19">
    <location>
        <begin position="90"/>
        <end position="114"/>
    </location>
</feature>
<evidence type="ECO:0000256" key="13">
    <source>
        <dbReference type="ARBA" id="ARBA00023264"/>
    </source>
</evidence>
<feature type="transmembrane region" description="Helical" evidence="19">
    <location>
        <begin position="442"/>
        <end position="464"/>
    </location>
</feature>
<accession>A0A067QH56</accession>
<evidence type="ECO:0000256" key="16">
    <source>
        <dbReference type="ARBA" id="ARBA00026120"/>
    </source>
</evidence>
<evidence type="ECO:0000256" key="1">
    <source>
        <dbReference type="ARBA" id="ARBA00004141"/>
    </source>
</evidence>
<dbReference type="GO" id="GO:0005783">
    <property type="term" value="C:endoplasmic reticulum"/>
    <property type="evidence" value="ECO:0007669"/>
    <property type="project" value="UniProtKB-SubCell"/>
</dbReference>
<evidence type="ECO:0000256" key="5">
    <source>
        <dbReference type="ARBA" id="ARBA00022516"/>
    </source>
</evidence>
<evidence type="ECO:0000256" key="19">
    <source>
        <dbReference type="SAM" id="Phobius"/>
    </source>
</evidence>
<comment type="subcellular location">
    <subcellularLocation>
        <location evidence="2">Endoplasmic reticulum</location>
    </subcellularLocation>
    <subcellularLocation>
        <location evidence="1">Membrane</location>
        <topology evidence="1">Multi-pass membrane protein</topology>
    </subcellularLocation>
</comment>
<comment type="similarity">
    <text evidence="4">Belongs to the membrane-bound acyltransferase family.</text>
</comment>
<feature type="transmembrane region" description="Helical" evidence="19">
    <location>
        <begin position="24"/>
        <end position="41"/>
    </location>
</feature>
<dbReference type="PANTHER" id="PTHR13906:SF14">
    <property type="entry name" value="LYSOPHOSPHOLIPID ACYLTRANSFERASE 5"/>
    <property type="match status" value="1"/>
</dbReference>
<dbReference type="EMBL" id="KK853408">
    <property type="protein sequence ID" value="KDR07796.1"/>
    <property type="molecule type" value="Genomic_DNA"/>
</dbReference>
<dbReference type="GO" id="GO:0047184">
    <property type="term" value="F:1-acylglycerophosphocholine O-acyltransferase activity"/>
    <property type="evidence" value="ECO:0007669"/>
    <property type="project" value="UniProtKB-EC"/>
</dbReference>
<protein>
    <recommendedName>
        <fullName evidence="18">Lysophospholipid acyltransferase 5</fullName>
        <ecNumber evidence="16">2.3.1.23</ecNumber>
        <ecNumber evidence="17">2.3.1.n6</ecNumber>
    </recommendedName>
</protein>
<dbReference type="GO" id="GO:0006656">
    <property type="term" value="P:phosphatidylcholine biosynthetic process"/>
    <property type="evidence" value="ECO:0007669"/>
    <property type="project" value="TreeGrafter"/>
</dbReference>
<evidence type="ECO:0000256" key="9">
    <source>
        <dbReference type="ARBA" id="ARBA00022989"/>
    </source>
</evidence>
<evidence type="ECO:0000256" key="17">
    <source>
        <dbReference type="ARBA" id="ARBA00038923"/>
    </source>
</evidence>
<dbReference type="GO" id="GO:0071617">
    <property type="term" value="F:lysophospholipid acyltransferase activity"/>
    <property type="evidence" value="ECO:0007669"/>
    <property type="project" value="TreeGrafter"/>
</dbReference>
<evidence type="ECO:0000256" key="15">
    <source>
        <dbReference type="ARBA" id="ARBA00025707"/>
    </source>
</evidence>
<evidence type="ECO:0000256" key="12">
    <source>
        <dbReference type="ARBA" id="ARBA00023209"/>
    </source>
</evidence>
<dbReference type="PANTHER" id="PTHR13906">
    <property type="entry name" value="PORCUPINE"/>
    <property type="match status" value="1"/>
</dbReference>
<evidence type="ECO:0000256" key="10">
    <source>
        <dbReference type="ARBA" id="ARBA00023098"/>
    </source>
</evidence>
<evidence type="ECO:0000313" key="20">
    <source>
        <dbReference type="EMBL" id="KDR07796.1"/>
    </source>
</evidence>
<keyword evidence="6 20" id="KW-0808">Transferase</keyword>
<keyword evidence="11 19" id="KW-0472">Membrane</keyword>
<evidence type="ECO:0000256" key="18">
    <source>
        <dbReference type="ARBA" id="ARBA00039721"/>
    </source>
</evidence>
<dbReference type="eggNOG" id="KOG2705">
    <property type="taxonomic scope" value="Eukaryota"/>
</dbReference>
<comment type="pathway">
    <text evidence="15">Phospholipid metabolism.</text>
</comment>